<accession>A0ABS6G2B2</accession>
<dbReference type="Pfam" id="PF10135">
    <property type="entry name" value="Rod-binding"/>
    <property type="match status" value="1"/>
</dbReference>
<evidence type="ECO:0000259" key="1">
    <source>
        <dbReference type="Pfam" id="PF10135"/>
    </source>
</evidence>
<dbReference type="RefSeq" id="WP_216416562.1">
    <property type="nucleotide sequence ID" value="NZ_JAHLQK010000003.1"/>
</dbReference>
<proteinExistence type="predicted"/>
<evidence type="ECO:0000313" key="3">
    <source>
        <dbReference type="Proteomes" id="UP000779508"/>
    </source>
</evidence>
<dbReference type="InterPro" id="IPR019301">
    <property type="entry name" value="Flagellar_prot_FlgJ_N"/>
</dbReference>
<comment type="caution">
    <text evidence="2">The sequence shown here is derived from an EMBL/GenBank/DDBJ whole genome shotgun (WGS) entry which is preliminary data.</text>
</comment>
<gene>
    <name evidence="2" type="ORF">KQI88_09290</name>
</gene>
<evidence type="ECO:0000313" key="2">
    <source>
        <dbReference type="EMBL" id="MBU5676611.1"/>
    </source>
</evidence>
<organism evidence="2 3">
    <name type="scientific">Alkaliphilus flagellatus</name>
    <dbReference type="NCBI Taxonomy" id="2841507"/>
    <lineage>
        <taxon>Bacteria</taxon>
        <taxon>Bacillati</taxon>
        <taxon>Bacillota</taxon>
        <taxon>Clostridia</taxon>
        <taxon>Peptostreptococcales</taxon>
        <taxon>Natronincolaceae</taxon>
        <taxon>Alkaliphilus</taxon>
    </lineage>
</organism>
<keyword evidence="3" id="KW-1185">Reference proteome</keyword>
<dbReference type="EMBL" id="JAHLQK010000003">
    <property type="protein sequence ID" value="MBU5676611.1"/>
    <property type="molecule type" value="Genomic_DNA"/>
</dbReference>
<dbReference type="Proteomes" id="UP000779508">
    <property type="component" value="Unassembled WGS sequence"/>
</dbReference>
<feature type="domain" description="Flagellar protein FlgJ N-terminal" evidence="1">
    <location>
        <begin position="45"/>
        <end position="93"/>
    </location>
</feature>
<reference evidence="2 3" key="1">
    <citation type="submission" date="2021-06" db="EMBL/GenBank/DDBJ databases">
        <authorList>
            <person name="Sun Q."/>
            <person name="Li D."/>
        </authorList>
    </citation>
    <scope>NUCLEOTIDE SEQUENCE [LARGE SCALE GENOMIC DNA]</scope>
    <source>
        <strain evidence="2 3">MSJ-5</strain>
    </source>
</reference>
<name>A0ABS6G2B2_9FIRM</name>
<sequence>MINMNPINPLSQIDKTANIRQTDDPQKLMEVCKEFESIFINMILKQARSGMKTDGLTEKSYAREIFEDMQDEQMAQSMSKGQGIGLAQELYKQLSRNTNKITNMVDKE</sequence>
<protein>
    <submittedName>
        <fullName evidence="2">Rod-binding protein</fullName>
    </submittedName>
</protein>